<evidence type="ECO:0000313" key="1">
    <source>
        <dbReference type="EMBL" id="AFK39811.1"/>
    </source>
</evidence>
<name>I3SHR9_MEDTR</name>
<protein>
    <submittedName>
        <fullName evidence="1">Uncharacterized protein</fullName>
    </submittedName>
</protein>
<accession>I3SHR9</accession>
<sequence length="40" mass="4831">MWNEHSRRLGGSTNFFHSVKVLSDKDHIHDIFCSRPWYIN</sequence>
<proteinExistence type="evidence at transcript level"/>
<dbReference type="AlphaFoldDB" id="I3SHR9"/>
<reference evidence="1" key="1">
    <citation type="submission" date="2012-05" db="EMBL/GenBank/DDBJ databases">
        <authorList>
            <person name="Krishnakumar V."/>
            <person name="Cheung F."/>
            <person name="Xiao Y."/>
            <person name="Chan A."/>
            <person name="Moskal W.A."/>
            <person name="Town C.D."/>
        </authorList>
    </citation>
    <scope>NUCLEOTIDE SEQUENCE</scope>
</reference>
<dbReference type="EMBL" id="BT140016">
    <property type="protein sequence ID" value="AFK39811.1"/>
    <property type="molecule type" value="mRNA"/>
</dbReference>
<organism evidence="1">
    <name type="scientific">Medicago truncatula</name>
    <name type="common">Barrel medic</name>
    <name type="synonym">Medicago tribuloides</name>
    <dbReference type="NCBI Taxonomy" id="3880"/>
    <lineage>
        <taxon>Eukaryota</taxon>
        <taxon>Viridiplantae</taxon>
        <taxon>Streptophyta</taxon>
        <taxon>Embryophyta</taxon>
        <taxon>Tracheophyta</taxon>
        <taxon>Spermatophyta</taxon>
        <taxon>Magnoliopsida</taxon>
        <taxon>eudicotyledons</taxon>
        <taxon>Gunneridae</taxon>
        <taxon>Pentapetalae</taxon>
        <taxon>rosids</taxon>
        <taxon>fabids</taxon>
        <taxon>Fabales</taxon>
        <taxon>Fabaceae</taxon>
        <taxon>Papilionoideae</taxon>
        <taxon>50 kb inversion clade</taxon>
        <taxon>NPAAA clade</taxon>
        <taxon>Hologalegina</taxon>
        <taxon>IRL clade</taxon>
        <taxon>Trifolieae</taxon>
        <taxon>Medicago</taxon>
    </lineage>
</organism>